<comment type="caution">
    <text evidence="2">The sequence shown here is derived from an EMBL/GenBank/DDBJ whole genome shotgun (WGS) entry which is preliminary data.</text>
</comment>
<protein>
    <recommendedName>
        <fullName evidence="4">HXXEE domain-containing protein</fullName>
    </recommendedName>
</protein>
<evidence type="ECO:0000313" key="3">
    <source>
        <dbReference type="Proteomes" id="UP000288669"/>
    </source>
</evidence>
<dbReference type="Proteomes" id="UP000288669">
    <property type="component" value="Unassembled WGS sequence"/>
</dbReference>
<feature type="transmembrane region" description="Helical" evidence="1">
    <location>
        <begin position="111"/>
        <end position="130"/>
    </location>
</feature>
<evidence type="ECO:0000256" key="1">
    <source>
        <dbReference type="SAM" id="Phobius"/>
    </source>
</evidence>
<feature type="transmembrane region" description="Helical" evidence="1">
    <location>
        <begin position="57"/>
        <end position="80"/>
    </location>
</feature>
<feature type="transmembrane region" description="Helical" evidence="1">
    <location>
        <begin position="14"/>
        <end position="36"/>
    </location>
</feature>
<keyword evidence="1" id="KW-0472">Membrane</keyword>
<keyword evidence="1" id="KW-0812">Transmembrane</keyword>
<gene>
    <name evidence="2" type="ORF">CBF30_08225</name>
</gene>
<evidence type="ECO:0000313" key="2">
    <source>
        <dbReference type="EMBL" id="RSU07230.1"/>
    </source>
</evidence>
<evidence type="ECO:0008006" key="4">
    <source>
        <dbReference type="Google" id="ProtNLM"/>
    </source>
</evidence>
<name>A0A430AH42_9ENTE</name>
<feature type="transmembrane region" description="Helical" evidence="1">
    <location>
        <begin position="86"/>
        <end position="104"/>
    </location>
</feature>
<reference evidence="2 3" key="1">
    <citation type="submission" date="2017-05" db="EMBL/GenBank/DDBJ databases">
        <title>Vagococcus spp. assemblies.</title>
        <authorList>
            <person name="Gulvik C.A."/>
        </authorList>
    </citation>
    <scope>NUCLEOTIDE SEQUENCE [LARGE SCALE GENOMIC DNA]</scope>
    <source>
        <strain evidence="2 3">DSM 24756</strain>
    </source>
</reference>
<accession>A0A430AH42</accession>
<dbReference type="EMBL" id="NGJZ01000002">
    <property type="protein sequence ID" value="RSU07230.1"/>
    <property type="molecule type" value="Genomic_DNA"/>
</dbReference>
<dbReference type="Pfam" id="PF13787">
    <property type="entry name" value="HXXEE"/>
    <property type="match status" value="1"/>
</dbReference>
<dbReference type="OrthoDB" id="5195477at2"/>
<keyword evidence="3" id="KW-1185">Reference proteome</keyword>
<proteinExistence type="predicted"/>
<dbReference type="InterPro" id="IPR025671">
    <property type="entry name" value="HXXEE"/>
</dbReference>
<feature type="transmembrane region" description="Helical" evidence="1">
    <location>
        <begin position="142"/>
        <end position="161"/>
    </location>
</feature>
<keyword evidence="1" id="KW-1133">Transmembrane helix</keyword>
<dbReference type="AlphaFoldDB" id="A0A430AH42"/>
<organism evidence="2 3">
    <name type="scientific">Vagococcus entomophilus</name>
    <dbReference type="NCBI Taxonomy" id="1160095"/>
    <lineage>
        <taxon>Bacteria</taxon>
        <taxon>Bacillati</taxon>
        <taxon>Bacillota</taxon>
        <taxon>Bacilli</taxon>
        <taxon>Lactobacillales</taxon>
        <taxon>Enterococcaceae</taxon>
        <taxon>Vagococcus</taxon>
    </lineage>
</organism>
<sequence length="174" mass="19823">MCRFKGGIVMWLNFLWLPILFIIHDFEEIIFVPMWIKKHTKVLEKKNRPLFGGITNSAVFSVGVVEEFILLVVISLYGMIHPGGALYFGAGIAYVIHLFLHLIFCIQYHSYVPGVVTAFLQIPVMVYLLHEVYASLDCSLPHIVLISCICCVLILGNVLCLHQFMHQLTKKAFL</sequence>